<protein>
    <submittedName>
        <fullName evidence="5">AraC family transcriptional regulator</fullName>
    </submittedName>
</protein>
<evidence type="ECO:0000256" key="2">
    <source>
        <dbReference type="ARBA" id="ARBA00023125"/>
    </source>
</evidence>
<dbReference type="RefSeq" id="WP_077915507.1">
    <property type="nucleotide sequence ID" value="NZ_CP034178.1"/>
</dbReference>
<organism evidence="5">
    <name type="scientific">Salmonella enterica subsp. enterica serovar Bareilly str. CFSAN000189</name>
    <dbReference type="NCBI Taxonomy" id="1173427"/>
    <lineage>
        <taxon>Bacteria</taxon>
        <taxon>Pseudomonadati</taxon>
        <taxon>Pseudomonadota</taxon>
        <taxon>Gammaproteobacteria</taxon>
        <taxon>Enterobacterales</taxon>
        <taxon>Enterobacteriaceae</taxon>
        <taxon>Salmonella</taxon>
    </lineage>
</organism>
<dbReference type="PANTHER" id="PTHR43280:SF2">
    <property type="entry name" value="HTH-TYPE TRANSCRIPTIONAL REGULATOR EXSA"/>
    <property type="match status" value="1"/>
</dbReference>
<evidence type="ECO:0000313" key="5">
    <source>
        <dbReference type="EMBL" id="QCF19666.1"/>
    </source>
</evidence>
<dbReference type="Gene3D" id="1.10.10.60">
    <property type="entry name" value="Homeodomain-like"/>
    <property type="match status" value="1"/>
</dbReference>
<dbReference type="InterPro" id="IPR018060">
    <property type="entry name" value="HTH_AraC"/>
</dbReference>
<reference evidence="5" key="1">
    <citation type="submission" date="2019-04" db="EMBL/GenBank/DDBJ databases">
        <title>Whole genome sequencing of cultured pathogen.</title>
        <authorList>
            <person name="Hoffmann M."/>
            <person name="Sanchez M."/>
            <person name="Timme R."/>
        </authorList>
    </citation>
    <scope>NUCLEOTIDE SEQUENCE</scope>
    <source>
        <strain evidence="5">CFSAN000189</strain>
        <plasmid evidence="5">pCFSAN000189</plasmid>
    </source>
</reference>
<accession>A0A4D6NZD7</accession>
<dbReference type="EMBL" id="CP039501">
    <property type="protein sequence ID" value="QCF19666.1"/>
    <property type="molecule type" value="Genomic_DNA"/>
</dbReference>
<evidence type="ECO:0000256" key="1">
    <source>
        <dbReference type="ARBA" id="ARBA00023015"/>
    </source>
</evidence>
<dbReference type="Pfam" id="PF12833">
    <property type="entry name" value="HTH_18"/>
    <property type="match status" value="1"/>
</dbReference>
<dbReference type="GO" id="GO:0043565">
    <property type="term" value="F:sequence-specific DNA binding"/>
    <property type="evidence" value="ECO:0007669"/>
    <property type="project" value="InterPro"/>
</dbReference>
<geneLocation type="plasmid" evidence="5">
    <name>pCFSAN000189</name>
</geneLocation>
<dbReference type="GO" id="GO:0003700">
    <property type="term" value="F:DNA-binding transcription factor activity"/>
    <property type="evidence" value="ECO:0007669"/>
    <property type="project" value="InterPro"/>
</dbReference>
<dbReference type="SUPFAM" id="SSF46689">
    <property type="entry name" value="Homeodomain-like"/>
    <property type="match status" value="1"/>
</dbReference>
<evidence type="ECO:0000259" key="4">
    <source>
        <dbReference type="PROSITE" id="PS01124"/>
    </source>
</evidence>
<gene>
    <name evidence="5" type="ORF">SEEB0189_00060</name>
</gene>
<keyword evidence="5" id="KW-0614">Plasmid</keyword>
<dbReference type="PANTHER" id="PTHR43280">
    <property type="entry name" value="ARAC-FAMILY TRANSCRIPTIONAL REGULATOR"/>
    <property type="match status" value="1"/>
</dbReference>
<proteinExistence type="predicted"/>
<dbReference type="InterPro" id="IPR009057">
    <property type="entry name" value="Homeodomain-like_sf"/>
</dbReference>
<dbReference type="PROSITE" id="PS01124">
    <property type="entry name" value="HTH_ARAC_FAMILY_2"/>
    <property type="match status" value="1"/>
</dbReference>
<dbReference type="SMART" id="SM00342">
    <property type="entry name" value="HTH_ARAC"/>
    <property type="match status" value="1"/>
</dbReference>
<keyword evidence="2" id="KW-0238">DNA-binding</keyword>
<feature type="domain" description="HTH araC/xylS-type" evidence="4">
    <location>
        <begin position="192"/>
        <end position="289"/>
    </location>
</feature>
<evidence type="ECO:0000256" key="3">
    <source>
        <dbReference type="ARBA" id="ARBA00023163"/>
    </source>
</evidence>
<sequence>MCKIKGAGNEIPIGYISSEVRNRHIETISPFFYFIYSIERDIHITIKGHKFSCKKKQGVFINKSTPFSILLNCKECNTQSSDIIAIRFTSKDIIEHNFLFDREFSRLKEMPLAISRGFFIFDFNLLDNIELTSISWIIEQCSLQCLKTVTSESESEKIYSKVKVSFFLSYLMHMNDDISCLFHSVSLELTSEKVALLIMSDYSKSWTIEELANNLLMSPSLFKKKMYNEVGSITTFINKLKLTEALRRLRTTNESVSKIATFLGYNSVSYFSKVFKKHLDLHPTDLRLKR</sequence>
<dbReference type="AlphaFoldDB" id="A0A4D6NZD7"/>
<keyword evidence="3" id="KW-0804">Transcription</keyword>
<keyword evidence="1" id="KW-0805">Transcription regulation</keyword>
<name>A0A4D6NZD7_SALET</name>